<feature type="region of interest" description="Disordered" evidence="1">
    <location>
        <begin position="334"/>
        <end position="353"/>
    </location>
</feature>
<dbReference type="Pfam" id="PF02174">
    <property type="entry name" value="IRS"/>
    <property type="match status" value="1"/>
</dbReference>
<dbReference type="Ensembl" id="ENSGACT00000059917.1">
    <property type="protein sequence ID" value="ENSGACP00000032893.1"/>
    <property type="gene ID" value="ENSGACG00000030031.1"/>
</dbReference>
<dbReference type="GO" id="GO:0043410">
    <property type="term" value="P:positive regulation of MAPK cascade"/>
    <property type="evidence" value="ECO:0007669"/>
    <property type="project" value="TreeGrafter"/>
</dbReference>
<organism evidence="3 4">
    <name type="scientific">Gasterosteus aculeatus aculeatus</name>
    <name type="common">three-spined stickleback</name>
    <dbReference type="NCBI Taxonomy" id="481459"/>
    <lineage>
        <taxon>Eukaryota</taxon>
        <taxon>Metazoa</taxon>
        <taxon>Chordata</taxon>
        <taxon>Craniata</taxon>
        <taxon>Vertebrata</taxon>
        <taxon>Euteleostomi</taxon>
        <taxon>Actinopterygii</taxon>
        <taxon>Neopterygii</taxon>
        <taxon>Teleostei</taxon>
        <taxon>Neoteleostei</taxon>
        <taxon>Acanthomorphata</taxon>
        <taxon>Eupercaria</taxon>
        <taxon>Perciformes</taxon>
        <taxon>Cottioidei</taxon>
        <taxon>Gasterosteales</taxon>
        <taxon>Gasterosteidae</taxon>
        <taxon>Gasterosteus</taxon>
    </lineage>
</organism>
<dbReference type="SMART" id="SM00233">
    <property type="entry name" value="PH"/>
    <property type="match status" value="1"/>
</dbReference>
<dbReference type="InterPro" id="IPR002404">
    <property type="entry name" value="IRS_PTB"/>
</dbReference>
<reference evidence="3" key="3">
    <citation type="submission" date="2025-09" db="UniProtKB">
        <authorList>
            <consortium name="Ensembl"/>
        </authorList>
    </citation>
    <scope>IDENTIFICATION</scope>
</reference>
<reference evidence="3 4" key="1">
    <citation type="journal article" date="2021" name="G3 (Bethesda)">
        <title>Improved contiguity of the threespine stickleback genome using long-read sequencing.</title>
        <authorList>
            <person name="Nath S."/>
            <person name="Shaw D.E."/>
            <person name="White M.A."/>
        </authorList>
    </citation>
    <scope>NUCLEOTIDE SEQUENCE [LARGE SCALE GENOMIC DNA]</scope>
    <source>
        <strain evidence="3 4">Lake Benthic</strain>
    </source>
</reference>
<dbReference type="Proteomes" id="UP000007635">
    <property type="component" value="Chromosome IV"/>
</dbReference>
<evidence type="ECO:0000313" key="4">
    <source>
        <dbReference type="Proteomes" id="UP000007635"/>
    </source>
</evidence>
<dbReference type="SMART" id="SM00310">
    <property type="entry name" value="PTBI"/>
    <property type="match status" value="1"/>
</dbReference>
<keyword evidence="4" id="KW-1185">Reference proteome</keyword>
<dbReference type="AlphaFoldDB" id="A0AAQ4P2P6"/>
<reference evidence="3" key="2">
    <citation type="submission" date="2025-08" db="UniProtKB">
        <authorList>
            <consortium name="Ensembl"/>
        </authorList>
    </citation>
    <scope>IDENTIFICATION</scope>
</reference>
<dbReference type="InterPro" id="IPR011993">
    <property type="entry name" value="PH-like_dom_sf"/>
</dbReference>
<dbReference type="SMART" id="SM01244">
    <property type="entry name" value="IRS"/>
    <property type="match status" value="1"/>
</dbReference>
<evidence type="ECO:0000313" key="3">
    <source>
        <dbReference type="Ensembl" id="ENSGACP00000032893.1"/>
    </source>
</evidence>
<feature type="compositionally biased region" description="Polar residues" evidence="1">
    <location>
        <begin position="435"/>
        <end position="444"/>
    </location>
</feature>
<dbReference type="GO" id="GO:0007169">
    <property type="term" value="P:cell surface receptor protein tyrosine kinase signaling pathway"/>
    <property type="evidence" value="ECO:0007669"/>
    <property type="project" value="TreeGrafter"/>
</dbReference>
<accession>A0AAQ4P2P6</accession>
<dbReference type="Gene3D" id="2.30.29.30">
    <property type="entry name" value="Pleckstrin-homology domain (PH domain)/Phosphotyrosine-binding domain (PTB)"/>
    <property type="match status" value="2"/>
</dbReference>
<dbReference type="PANTHER" id="PTHR21258">
    <property type="entry name" value="DOCKING PROTEIN RELATED"/>
    <property type="match status" value="1"/>
</dbReference>
<dbReference type="PROSITE" id="PS51064">
    <property type="entry name" value="IRS_PTB"/>
    <property type="match status" value="1"/>
</dbReference>
<proteinExistence type="predicted"/>
<dbReference type="GeneTree" id="ENSGT00940000159868"/>
<feature type="domain" description="IRS-type PTB" evidence="2">
    <location>
        <begin position="199"/>
        <end position="303"/>
    </location>
</feature>
<dbReference type="GO" id="GO:0007265">
    <property type="term" value="P:Ras protein signal transduction"/>
    <property type="evidence" value="ECO:0007669"/>
    <property type="project" value="TreeGrafter"/>
</dbReference>
<name>A0AAQ4P2P6_GASAC</name>
<sequence>MKGAGDVKETSILVVQKSNFNFSLSYILTTLRTRLKDFPVKLTRMDVIFKEGKLYLQGVKFGKRTWRKIWMVLFKPSPTGVGRVELCAGPTTNAATDGRKVGRQKSSERKVVRLSDCLSVDPTANESCPPGCTAFYLHTIQCTYTLASPASQDWLSALCSLAFQKDPGEPHKGAFERGDGLTMEENDLYSSWKPGRTLPPNQYQVTVQSTEASRRCKLAGEYLVSPEDEAVRLLDINTGHIFYRWPYNFLRKFGLVEGGFRIEAGRRCESGEGVFIFLSRDGPQIVQLISKQCSVQRSPADVSDDTEDKSADHYSTINARPVLNVKQLSLSEASLPAAEEGEEEGERCQSLPAGSLDDVTEKTIYYNLTRTCHPLIRKDDFQPGTDSECVYSDLKPVYYPSNSQPRSFSPRPVAQPPPFTLSQSAPGSPVMPQYQRRSPVNSHIQPGYNAQAQALDDMKEMEEAISYSTHVTPKEAHGSFKRRLAEILSKDLAKFQPPLPSGAGSPTFY</sequence>
<feature type="region of interest" description="Disordered" evidence="1">
    <location>
        <begin position="422"/>
        <end position="444"/>
    </location>
</feature>
<evidence type="ECO:0000256" key="1">
    <source>
        <dbReference type="SAM" id="MobiDB-lite"/>
    </source>
</evidence>
<protein>
    <recommendedName>
        <fullName evidence="2">IRS-type PTB domain-containing protein</fullName>
    </recommendedName>
</protein>
<evidence type="ECO:0000259" key="2">
    <source>
        <dbReference type="PROSITE" id="PS51064"/>
    </source>
</evidence>
<dbReference type="GO" id="GO:0005737">
    <property type="term" value="C:cytoplasm"/>
    <property type="evidence" value="ECO:0007669"/>
    <property type="project" value="TreeGrafter"/>
</dbReference>
<dbReference type="InterPro" id="IPR050996">
    <property type="entry name" value="Docking_Protein_DOK"/>
</dbReference>
<dbReference type="InterPro" id="IPR001849">
    <property type="entry name" value="PH_domain"/>
</dbReference>
<dbReference type="SUPFAM" id="SSF50729">
    <property type="entry name" value="PH domain-like"/>
    <property type="match status" value="2"/>
</dbReference>
<dbReference type="PANTHER" id="PTHR21258:SF58">
    <property type="entry name" value="DOCKING PROTEIN 3-LIKE"/>
    <property type="match status" value="1"/>
</dbReference>